<proteinExistence type="predicted"/>
<dbReference type="AlphaFoldDB" id="A0A1H0RY00"/>
<dbReference type="Proteomes" id="UP000198741">
    <property type="component" value="Chromosome I"/>
</dbReference>
<protein>
    <submittedName>
        <fullName evidence="1">Uncharacterized protein</fullName>
    </submittedName>
</protein>
<accession>A0A1H0RY00</accession>
<reference evidence="1 2" key="1">
    <citation type="submission" date="2016-10" db="EMBL/GenBank/DDBJ databases">
        <authorList>
            <person name="de Groot N.N."/>
        </authorList>
    </citation>
    <scope>NUCLEOTIDE SEQUENCE [LARGE SCALE GENOMIC DNA]</scope>
    <source>
        <strain evidence="2">P4-7,KCTC 19426,CECT 7604</strain>
    </source>
</reference>
<name>A0A1H0RY00_9ACTN</name>
<dbReference type="EMBL" id="LT629710">
    <property type="protein sequence ID" value="SDP34209.1"/>
    <property type="molecule type" value="Genomic_DNA"/>
</dbReference>
<gene>
    <name evidence="1" type="ORF">SAMN04515671_3798</name>
</gene>
<keyword evidence="2" id="KW-1185">Reference proteome</keyword>
<evidence type="ECO:0000313" key="1">
    <source>
        <dbReference type="EMBL" id="SDP34209.1"/>
    </source>
</evidence>
<organism evidence="1 2">
    <name type="scientific">Nakamurella panacisegetis</name>
    <dbReference type="NCBI Taxonomy" id="1090615"/>
    <lineage>
        <taxon>Bacteria</taxon>
        <taxon>Bacillati</taxon>
        <taxon>Actinomycetota</taxon>
        <taxon>Actinomycetes</taxon>
        <taxon>Nakamurellales</taxon>
        <taxon>Nakamurellaceae</taxon>
        <taxon>Nakamurella</taxon>
    </lineage>
</organism>
<evidence type="ECO:0000313" key="2">
    <source>
        <dbReference type="Proteomes" id="UP000198741"/>
    </source>
</evidence>
<sequence>MTHQDRPGDDSDEVTGAWRQRRLIVGPCKCSVTHDALLGSRCCQRSRVLVSIPDCDVECAHQLRQAGPSLRCSRISSKHIRNRGLGSPGESADIVAPGRALGSRSQLGHSGSTGRGAENVTDLRCSCDRVKVGGGRGVAASESGQLRYFRGHVLGRSVCCDGGRSLEIRPDSPVGKRSRRVECLPGPRVLRGLRLELGKQALRAVGRKADHRSQLVHRQVEVAAVR</sequence>